<evidence type="ECO:0000256" key="1">
    <source>
        <dbReference type="SAM" id="MobiDB-lite"/>
    </source>
</evidence>
<evidence type="ECO:0000313" key="2">
    <source>
        <dbReference type="EMBL" id="VBA41345.1"/>
    </source>
</evidence>
<evidence type="ECO:0000313" key="3">
    <source>
        <dbReference type="Proteomes" id="UP000273307"/>
    </source>
</evidence>
<dbReference type="Proteomes" id="UP000273307">
    <property type="component" value="Unassembled WGS sequence"/>
</dbReference>
<name>A0A498QAG2_9MYCO</name>
<organism evidence="2 3">
    <name type="scientific">Mycobacterium attenuatum</name>
    <dbReference type="NCBI Taxonomy" id="2341086"/>
    <lineage>
        <taxon>Bacteria</taxon>
        <taxon>Bacillati</taxon>
        <taxon>Actinomycetota</taxon>
        <taxon>Actinomycetes</taxon>
        <taxon>Mycobacteriales</taxon>
        <taxon>Mycobacteriaceae</taxon>
        <taxon>Mycobacterium</taxon>
    </lineage>
</organism>
<gene>
    <name evidence="2" type="ORF">LAUMK136_03985</name>
</gene>
<protein>
    <submittedName>
        <fullName evidence="2">Uncharacterized protein</fullName>
    </submittedName>
</protein>
<sequence length="102" mass="11105">MDDRYTYHVAWSPGHGKYAARCVELPVVSSLATTPQEALDRIVRLVADGDGPTAGPATSAGTKEPLPQEPTPQKLSVNAELAAVSRRSPDRPRVVPRWRTRC</sequence>
<dbReference type="EMBL" id="UPHP01000110">
    <property type="protein sequence ID" value="VBA41345.1"/>
    <property type="molecule type" value="Genomic_DNA"/>
</dbReference>
<accession>A0A498QAG2</accession>
<dbReference type="AlphaFoldDB" id="A0A498QAG2"/>
<dbReference type="OrthoDB" id="4743581at2"/>
<proteinExistence type="predicted"/>
<dbReference type="RefSeq" id="WP_122444020.1">
    <property type="nucleotide sequence ID" value="NZ_UPHP01000110.1"/>
</dbReference>
<keyword evidence="3" id="KW-1185">Reference proteome</keyword>
<reference evidence="2 3" key="1">
    <citation type="submission" date="2018-09" db="EMBL/GenBank/DDBJ databases">
        <authorList>
            <person name="Tagini F."/>
        </authorList>
    </citation>
    <scope>NUCLEOTIDE SEQUENCE [LARGE SCALE GENOMIC DNA]</scope>
    <source>
        <strain evidence="2 3">MK136</strain>
    </source>
</reference>
<feature type="region of interest" description="Disordered" evidence="1">
    <location>
        <begin position="47"/>
        <end position="102"/>
    </location>
</feature>